<name>A0A8H5A9Q5_FUSOX</name>
<reference evidence="2" key="1">
    <citation type="submission" date="2020-02" db="EMBL/GenBank/DDBJ databases">
        <title>Identification and distribution of gene clusters putatively required for synthesis of sphingolipid metabolism inhibitors in phylogenetically diverse species of the filamentous fungus Fusarium.</title>
        <authorList>
            <person name="Kim H.-S."/>
            <person name="Busman M."/>
            <person name="Brown D.W."/>
            <person name="Divon H."/>
            <person name="Uhlig S."/>
            <person name="Proctor R.H."/>
        </authorList>
    </citation>
    <scope>NUCLEOTIDE SEQUENCE [LARGE SCALE GENOMIC DNA]</scope>
    <source>
        <strain evidence="2">NRRL 39464</strain>
    </source>
</reference>
<feature type="transmembrane region" description="Helical" evidence="1">
    <location>
        <begin position="64"/>
        <end position="86"/>
    </location>
</feature>
<gene>
    <name evidence="2" type="ORF">FOXYS1_10062</name>
</gene>
<feature type="non-terminal residue" evidence="2">
    <location>
        <position position="184"/>
    </location>
</feature>
<evidence type="ECO:0000256" key="1">
    <source>
        <dbReference type="SAM" id="Phobius"/>
    </source>
</evidence>
<protein>
    <submittedName>
        <fullName evidence="2">Uncharacterized protein</fullName>
    </submittedName>
</protein>
<keyword evidence="1" id="KW-0472">Membrane</keyword>
<evidence type="ECO:0000313" key="3">
    <source>
        <dbReference type="Proteomes" id="UP000558688"/>
    </source>
</evidence>
<dbReference type="Proteomes" id="UP000558688">
    <property type="component" value="Unassembled WGS sequence"/>
</dbReference>
<keyword evidence="1" id="KW-0812">Transmembrane</keyword>
<dbReference type="AlphaFoldDB" id="A0A8H5A9Q5"/>
<dbReference type="EMBL" id="JAAFOW010001758">
    <property type="protein sequence ID" value="KAF5259320.1"/>
    <property type="molecule type" value="Genomic_DNA"/>
</dbReference>
<accession>A0A8H5A9Q5</accession>
<evidence type="ECO:0000313" key="2">
    <source>
        <dbReference type="EMBL" id="KAF5259320.1"/>
    </source>
</evidence>
<comment type="caution">
    <text evidence="2">The sequence shown here is derived from an EMBL/GenBank/DDBJ whole genome shotgun (WGS) entry which is preliminary data.</text>
</comment>
<organism evidence="2 3">
    <name type="scientific">Fusarium oxysporum</name>
    <name type="common">Fusarium vascular wilt</name>
    <dbReference type="NCBI Taxonomy" id="5507"/>
    <lineage>
        <taxon>Eukaryota</taxon>
        <taxon>Fungi</taxon>
        <taxon>Dikarya</taxon>
        <taxon>Ascomycota</taxon>
        <taxon>Pezizomycotina</taxon>
        <taxon>Sordariomycetes</taxon>
        <taxon>Hypocreomycetidae</taxon>
        <taxon>Hypocreales</taxon>
        <taxon>Nectriaceae</taxon>
        <taxon>Fusarium</taxon>
        <taxon>Fusarium oxysporum species complex</taxon>
    </lineage>
</organism>
<sequence length="184" mass="20316">MKILNSTTLTPTLDVAQVAGITSKPTFLTFLTMYVNVYTGMWVDYSNGRITGATITLTARNGSILVTALSIFLVLVGSQFWSILTFDIHRMNATDKITDILHFQHQATFRNAGTSIGATRELLALPFPWRRRQTGPRDFSVTILRSWAWALLALTNFCVWSTVGPFSCALTRSAGSHILITPGT</sequence>
<keyword evidence="1" id="KW-1133">Transmembrane helix</keyword>
<proteinExistence type="predicted"/>